<reference evidence="1" key="1">
    <citation type="submission" date="2018-01" db="EMBL/GenBank/DDBJ databases">
        <title>An insight into the sialome of Amazonian anophelines.</title>
        <authorList>
            <person name="Ribeiro J.M."/>
            <person name="Scarpassa V."/>
            <person name="Calvo E."/>
        </authorList>
    </citation>
    <scope>NUCLEOTIDE SEQUENCE</scope>
    <source>
        <tissue evidence="1">Salivary glands</tissue>
    </source>
</reference>
<sequence>MVKGPLTLPLAVQFIWTLTDSLYTNGTTLSLSIRLHSLPSVRSQRRKKRLLFRPQESRIDHAFHATSSDKTIHSVDICGAQWCREEKGFV</sequence>
<proteinExistence type="predicted"/>
<organism evidence="1">
    <name type="scientific">Anopheles marajoara</name>
    <dbReference type="NCBI Taxonomy" id="58244"/>
    <lineage>
        <taxon>Eukaryota</taxon>
        <taxon>Metazoa</taxon>
        <taxon>Ecdysozoa</taxon>
        <taxon>Arthropoda</taxon>
        <taxon>Hexapoda</taxon>
        <taxon>Insecta</taxon>
        <taxon>Pterygota</taxon>
        <taxon>Neoptera</taxon>
        <taxon>Endopterygota</taxon>
        <taxon>Diptera</taxon>
        <taxon>Nematocera</taxon>
        <taxon>Culicoidea</taxon>
        <taxon>Culicidae</taxon>
        <taxon>Anophelinae</taxon>
        <taxon>Anopheles</taxon>
    </lineage>
</organism>
<evidence type="ECO:0000313" key="1">
    <source>
        <dbReference type="EMBL" id="MBW62104.1"/>
    </source>
</evidence>
<accession>A0A2M4C9V8</accession>
<name>A0A2M4C9V8_9DIPT</name>
<protein>
    <submittedName>
        <fullName evidence="1">Putative secreted protein</fullName>
    </submittedName>
</protein>
<dbReference type="AlphaFoldDB" id="A0A2M4C9V8"/>
<dbReference type="EMBL" id="GGFJ01012963">
    <property type="protein sequence ID" value="MBW62104.1"/>
    <property type="molecule type" value="Transcribed_RNA"/>
</dbReference>